<evidence type="ECO:0000256" key="5">
    <source>
        <dbReference type="ARBA" id="ARBA00022801"/>
    </source>
</evidence>
<dbReference type="Proteomes" id="UP001163823">
    <property type="component" value="Chromosome 10"/>
</dbReference>
<dbReference type="InterPro" id="IPR021109">
    <property type="entry name" value="Peptidase_aspartic_dom_sf"/>
</dbReference>
<gene>
    <name evidence="8" type="ORF">O6P43_025043</name>
</gene>
<dbReference type="KEGG" id="qsa:O6P43_025043"/>
<keyword evidence="9" id="KW-1185">Reference proteome</keyword>
<keyword evidence="2" id="KW-0645">Protease</keyword>
<dbReference type="PANTHER" id="PTHR47967">
    <property type="entry name" value="OS07G0603500 PROTEIN-RELATED"/>
    <property type="match status" value="1"/>
</dbReference>
<feature type="domain" description="Peptidase A1" evidence="7">
    <location>
        <begin position="68"/>
        <end position="372"/>
    </location>
</feature>
<name>A0AAD7PFN2_QUISA</name>
<dbReference type="GO" id="GO:0006508">
    <property type="term" value="P:proteolysis"/>
    <property type="evidence" value="ECO:0007669"/>
    <property type="project" value="UniProtKB-KW"/>
</dbReference>
<comment type="similarity">
    <text evidence="1">Belongs to the peptidase A1 family.</text>
</comment>
<dbReference type="GO" id="GO:0005576">
    <property type="term" value="C:extracellular region"/>
    <property type="evidence" value="ECO:0007669"/>
    <property type="project" value="TreeGrafter"/>
</dbReference>
<evidence type="ECO:0000256" key="3">
    <source>
        <dbReference type="ARBA" id="ARBA00022729"/>
    </source>
</evidence>
<evidence type="ECO:0000256" key="1">
    <source>
        <dbReference type="ARBA" id="ARBA00007447"/>
    </source>
</evidence>
<evidence type="ECO:0000256" key="2">
    <source>
        <dbReference type="ARBA" id="ARBA00022670"/>
    </source>
</evidence>
<dbReference type="InterPro" id="IPR032861">
    <property type="entry name" value="TAXi_N"/>
</dbReference>
<accession>A0AAD7PFN2</accession>
<evidence type="ECO:0000313" key="9">
    <source>
        <dbReference type="Proteomes" id="UP001163823"/>
    </source>
</evidence>
<evidence type="ECO:0000313" key="8">
    <source>
        <dbReference type="EMBL" id="KAJ7953322.1"/>
    </source>
</evidence>
<dbReference type="Pfam" id="PF14543">
    <property type="entry name" value="TAXi_N"/>
    <property type="match status" value="1"/>
</dbReference>
<dbReference type="PROSITE" id="PS51767">
    <property type="entry name" value="PEPTIDASE_A1"/>
    <property type="match status" value="1"/>
</dbReference>
<dbReference type="InterPro" id="IPR051708">
    <property type="entry name" value="Plant_Aspart_Prot_A1"/>
</dbReference>
<evidence type="ECO:0000259" key="7">
    <source>
        <dbReference type="PROSITE" id="PS51767"/>
    </source>
</evidence>
<keyword evidence="6" id="KW-0325">Glycoprotein</keyword>
<dbReference type="EMBL" id="JARAOO010000010">
    <property type="protein sequence ID" value="KAJ7953322.1"/>
    <property type="molecule type" value="Genomic_DNA"/>
</dbReference>
<sequence>MEATTGGFTIDFIHRDSPPSPFYNPSHTHFDRLRDAFNRSFSRINHFKPTSISTSRIQSQVIAGGGEYLMNMSIGTPPVEVLGIADTGSDLTWTQCQPCKECYNQTLPLFDPEQSSTYHEIPCESSSCNALEKATCGNSQNTCEYSYSYGDGSFTNGDLALDKLTIGTSKDGFQSLPKIVFGCGHNNGGTFDQTGSGIVGLGGGKLSLVSQLSQSVGNKFSYCLVPSSMDNVSSKISFGRDSVASGSGAVTTPLVAREPDTFYYLTLEAISFFGDLVSELENAISAKRVEDPRGILSLCFESESDNFGVPIITLHFKGADVKLQPFNTFARMDEDLVCFTMIASTDVAIFGNIGQVNLLVGFDLQERTVSFLPADCTKQ</sequence>
<dbReference type="InterPro" id="IPR033121">
    <property type="entry name" value="PEPTIDASE_A1"/>
</dbReference>
<reference evidence="8" key="1">
    <citation type="journal article" date="2023" name="Science">
        <title>Elucidation of the pathway for biosynthesis of saponin adjuvants from the soapbark tree.</title>
        <authorList>
            <person name="Reed J."/>
            <person name="Orme A."/>
            <person name="El-Demerdash A."/>
            <person name="Owen C."/>
            <person name="Martin L.B.B."/>
            <person name="Misra R.C."/>
            <person name="Kikuchi S."/>
            <person name="Rejzek M."/>
            <person name="Martin A.C."/>
            <person name="Harkess A."/>
            <person name="Leebens-Mack J."/>
            <person name="Louveau T."/>
            <person name="Stephenson M.J."/>
            <person name="Osbourn A."/>
        </authorList>
    </citation>
    <scope>NUCLEOTIDE SEQUENCE</scope>
    <source>
        <strain evidence="8">S10</strain>
    </source>
</reference>
<dbReference type="Gene3D" id="2.40.70.10">
    <property type="entry name" value="Acid Proteases"/>
    <property type="match status" value="2"/>
</dbReference>
<proteinExistence type="inferred from homology"/>
<evidence type="ECO:0000256" key="6">
    <source>
        <dbReference type="ARBA" id="ARBA00023180"/>
    </source>
</evidence>
<dbReference type="InterPro" id="IPR032799">
    <property type="entry name" value="TAXi_C"/>
</dbReference>
<dbReference type="CDD" id="cd05476">
    <property type="entry name" value="pepsin_A_like_plant"/>
    <property type="match status" value="1"/>
</dbReference>
<dbReference type="SUPFAM" id="SSF50630">
    <property type="entry name" value="Acid proteases"/>
    <property type="match status" value="1"/>
</dbReference>
<comment type="caution">
    <text evidence="8">The sequence shown here is derived from an EMBL/GenBank/DDBJ whole genome shotgun (WGS) entry which is preliminary data.</text>
</comment>
<dbReference type="GO" id="GO:0004190">
    <property type="term" value="F:aspartic-type endopeptidase activity"/>
    <property type="evidence" value="ECO:0007669"/>
    <property type="project" value="UniProtKB-KW"/>
</dbReference>
<dbReference type="FunFam" id="2.40.70.10:FF:000016">
    <property type="entry name" value="Probable aspartic protease At2g35615"/>
    <property type="match status" value="1"/>
</dbReference>
<organism evidence="8 9">
    <name type="scientific">Quillaja saponaria</name>
    <name type="common">Soap bark tree</name>
    <dbReference type="NCBI Taxonomy" id="32244"/>
    <lineage>
        <taxon>Eukaryota</taxon>
        <taxon>Viridiplantae</taxon>
        <taxon>Streptophyta</taxon>
        <taxon>Embryophyta</taxon>
        <taxon>Tracheophyta</taxon>
        <taxon>Spermatophyta</taxon>
        <taxon>Magnoliopsida</taxon>
        <taxon>eudicotyledons</taxon>
        <taxon>Gunneridae</taxon>
        <taxon>Pentapetalae</taxon>
        <taxon>rosids</taxon>
        <taxon>fabids</taxon>
        <taxon>Fabales</taxon>
        <taxon>Quillajaceae</taxon>
        <taxon>Quillaja</taxon>
    </lineage>
</organism>
<dbReference type="PANTHER" id="PTHR47967:SF128">
    <property type="entry name" value="ASPARTIC PROTEINASE CDR1-LIKE"/>
    <property type="match status" value="1"/>
</dbReference>
<keyword evidence="4" id="KW-0064">Aspartyl protease</keyword>
<keyword evidence="3" id="KW-0732">Signal</keyword>
<keyword evidence="5" id="KW-0378">Hydrolase</keyword>
<dbReference type="AlphaFoldDB" id="A0AAD7PFN2"/>
<dbReference type="InterPro" id="IPR034161">
    <property type="entry name" value="Pepsin-like_plant"/>
</dbReference>
<dbReference type="Pfam" id="PF14541">
    <property type="entry name" value="TAXi_C"/>
    <property type="match status" value="1"/>
</dbReference>
<evidence type="ECO:0000256" key="4">
    <source>
        <dbReference type="ARBA" id="ARBA00022750"/>
    </source>
</evidence>
<protein>
    <submittedName>
        <fullName evidence="8">Aspartic proteinase CDR1</fullName>
    </submittedName>
</protein>